<dbReference type="GO" id="GO:0009403">
    <property type="term" value="P:toxin biosynthetic process"/>
    <property type="evidence" value="ECO:0007669"/>
    <property type="project" value="InterPro"/>
</dbReference>
<feature type="domain" description="SCP" evidence="6">
    <location>
        <begin position="199"/>
        <end position="313"/>
    </location>
</feature>
<evidence type="ECO:0000256" key="1">
    <source>
        <dbReference type="ARBA" id="ARBA00004141"/>
    </source>
</evidence>
<dbReference type="SUPFAM" id="SSF55797">
    <property type="entry name" value="PR-1-like"/>
    <property type="match status" value="1"/>
</dbReference>
<accession>A0A0G0MJ29</accession>
<feature type="transmembrane region" description="Helical" evidence="5">
    <location>
        <begin position="6"/>
        <end position="24"/>
    </location>
</feature>
<dbReference type="PANTHER" id="PTHR31157:SF1">
    <property type="entry name" value="SCP DOMAIN-CONTAINING PROTEIN"/>
    <property type="match status" value="1"/>
</dbReference>
<gene>
    <name evidence="7" type="ORF">US94_C0027G0012</name>
</gene>
<proteinExistence type="predicted"/>
<sequence length="315" mass="35269">MIYIEILIILIILLHGWMGLRRGFLSQTLDLIGIVISFILSLRYFAVAATIFTNWGISSNLAKPVGFLTLWVLFQLVFYLITLLVFHFVPAWVNDNKFNRFFGIIPGFLKGIVAAAIILMICFILPVSPAFKDNLVKYPISGFFIKSSAMAELQMEKVFDGVKSLNFFGTVSQNEEMTKLDFKVDKFSVDENSENKMINLVNSERAKAGLQPLMLDPTIRTVARFHSIDMAKNGYFSHVNLAGKTPADRMTDGGVTYWLAGENIALAPNVELAEIGFMNSPKHRDNILDPKYGRIGVGIIDMGVYGKMVTQNFAD</sequence>
<dbReference type="InterPro" id="IPR014044">
    <property type="entry name" value="CAP_dom"/>
</dbReference>
<feature type="transmembrane region" description="Helical" evidence="5">
    <location>
        <begin position="101"/>
        <end position="127"/>
    </location>
</feature>
<dbReference type="InterPro" id="IPR003825">
    <property type="entry name" value="Colicin-V_CvpA"/>
</dbReference>
<dbReference type="Pfam" id="PF00188">
    <property type="entry name" value="CAP"/>
    <property type="match status" value="1"/>
</dbReference>
<dbReference type="AlphaFoldDB" id="A0A0G0MJ29"/>
<feature type="transmembrane region" description="Helical" evidence="5">
    <location>
        <begin position="65"/>
        <end position="89"/>
    </location>
</feature>
<evidence type="ECO:0000313" key="8">
    <source>
        <dbReference type="Proteomes" id="UP000034498"/>
    </source>
</evidence>
<dbReference type="Proteomes" id="UP000034498">
    <property type="component" value="Unassembled WGS sequence"/>
</dbReference>
<comment type="caution">
    <text evidence="7">The sequence shown here is derived from an EMBL/GenBank/DDBJ whole genome shotgun (WGS) entry which is preliminary data.</text>
</comment>
<dbReference type="CDD" id="cd05379">
    <property type="entry name" value="CAP_bacterial"/>
    <property type="match status" value="1"/>
</dbReference>
<dbReference type="Pfam" id="PF02674">
    <property type="entry name" value="Colicin_V"/>
    <property type="match status" value="1"/>
</dbReference>
<protein>
    <recommendedName>
        <fullName evidence="6">SCP domain-containing protein</fullName>
    </recommendedName>
</protein>
<evidence type="ECO:0000313" key="7">
    <source>
        <dbReference type="EMBL" id="KKQ73734.1"/>
    </source>
</evidence>
<dbReference type="PANTHER" id="PTHR31157">
    <property type="entry name" value="SCP DOMAIN-CONTAINING PROTEIN"/>
    <property type="match status" value="1"/>
</dbReference>
<keyword evidence="4 5" id="KW-0472">Membrane</keyword>
<organism evidence="7 8">
    <name type="scientific">Berkelbacteria bacterium GW2011_GWB1_38_5</name>
    <dbReference type="NCBI Taxonomy" id="1618336"/>
    <lineage>
        <taxon>Bacteria</taxon>
        <taxon>Candidatus Berkelbacteria</taxon>
    </lineage>
</organism>
<dbReference type="InterPro" id="IPR035940">
    <property type="entry name" value="CAP_sf"/>
</dbReference>
<keyword evidence="2 5" id="KW-0812">Transmembrane</keyword>
<evidence type="ECO:0000256" key="5">
    <source>
        <dbReference type="SAM" id="Phobius"/>
    </source>
</evidence>
<dbReference type="EMBL" id="LBUX01000027">
    <property type="protein sequence ID" value="KKQ73734.1"/>
    <property type="molecule type" value="Genomic_DNA"/>
</dbReference>
<evidence type="ECO:0000259" key="6">
    <source>
        <dbReference type="Pfam" id="PF00188"/>
    </source>
</evidence>
<feature type="transmembrane region" description="Helical" evidence="5">
    <location>
        <begin position="31"/>
        <end position="53"/>
    </location>
</feature>
<dbReference type="Gene3D" id="3.40.33.10">
    <property type="entry name" value="CAP"/>
    <property type="match status" value="1"/>
</dbReference>
<evidence type="ECO:0000256" key="2">
    <source>
        <dbReference type="ARBA" id="ARBA00022692"/>
    </source>
</evidence>
<dbReference type="GO" id="GO:0016020">
    <property type="term" value="C:membrane"/>
    <property type="evidence" value="ECO:0007669"/>
    <property type="project" value="UniProtKB-SubCell"/>
</dbReference>
<reference evidence="7 8" key="1">
    <citation type="journal article" date="2015" name="Nature">
        <title>rRNA introns, odd ribosomes, and small enigmatic genomes across a large radiation of phyla.</title>
        <authorList>
            <person name="Brown C.T."/>
            <person name="Hug L.A."/>
            <person name="Thomas B.C."/>
            <person name="Sharon I."/>
            <person name="Castelle C.J."/>
            <person name="Singh A."/>
            <person name="Wilkins M.J."/>
            <person name="Williams K.H."/>
            <person name="Banfield J.F."/>
        </authorList>
    </citation>
    <scope>NUCLEOTIDE SEQUENCE [LARGE SCALE GENOMIC DNA]</scope>
</reference>
<evidence type="ECO:0000256" key="3">
    <source>
        <dbReference type="ARBA" id="ARBA00022989"/>
    </source>
</evidence>
<comment type="subcellular location">
    <subcellularLocation>
        <location evidence="1">Membrane</location>
        <topology evidence="1">Multi-pass membrane protein</topology>
    </subcellularLocation>
</comment>
<name>A0A0G0MJ29_9BACT</name>
<evidence type="ECO:0000256" key="4">
    <source>
        <dbReference type="ARBA" id="ARBA00023136"/>
    </source>
</evidence>
<keyword evidence="3 5" id="KW-1133">Transmembrane helix</keyword>
<dbReference type="STRING" id="1618336.US94_C0027G0012"/>